<dbReference type="OMA" id="VADEANH"/>
<evidence type="ECO:0000313" key="2">
    <source>
        <dbReference type="Proteomes" id="UP000694392"/>
    </source>
</evidence>
<reference evidence="1" key="1">
    <citation type="submission" date="2025-08" db="UniProtKB">
        <authorList>
            <consortium name="Ensembl"/>
        </authorList>
    </citation>
    <scope>IDENTIFICATION</scope>
</reference>
<reference evidence="1" key="2">
    <citation type="submission" date="2025-09" db="UniProtKB">
        <authorList>
            <consortium name="Ensembl"/>
        </authorList>
    </citation>
    <scope>IDENTIFICATION</scope>
</reference>
<accession>A0A8D0HLB2</accession>
<dbReference type="Proteomes" id="UP000694392">
    <property type="component" value="Unplaced"/>
</dbReference>
<keyword evidence="2" id="KW-1185">Reference proteome</keyword>
<dbReference type="GeneTree" id="ENSGT00940000162489"/>
<dbReference type="Gene3D" id="2.120.10.30">
    <property type="entry name" value="TolB, C-terminal domain"/>
    <property type="match status" value="1"/>
</dbReference>
<dbReference type="SUPFAM" id="SSF101898">
    <property type="entry name" value="NHL repeat"/>
    <property type="match status" value="1"/>
</dbReference>
<dbReference type="PANTHER" id="PTHR24104:SF25">
    <property type="entry name" value="PROTEIN LIN-41"/>
    <property type="match status" value="1"/>
</dbReference>
<dbReference type="InterPro" id="IPR011042">
    <property type="entry name" value="6-blade_b-propeller_TolB-like"/>
</dbReference>
<sequence length="257" mass="27978">MFHPPLPGVDNKHPRITGLCPFSSGELLVADEANHKLKRFSLQGEFKGTIPIPEYVAPCSVAAISGGKVAFTAGSRLYLLEKDGTQVWQKALRHSQASHAAAAVGDDRIAVSVSGHVEVYDAEGQLAEKVFPEGREERCLVFMVHRQGGFVASDWHRHSVVAFDSYGELLMECREEQLEQCQPGAVCADDTGAFYVVLRDLNKVVAFSADGEVLGPLLTAQNGIDRPRVATVTREGRLAVALSDGTVHVFRLRRKGK</sequence>
<dbReference type="Ensembl" id="ENSSPUT00000023003.1">
    <property type="protein sequence ID" value="ENSSPUP00000021584.1"/>
    <property type="gene ID" value="ENSSPUG00000016578.1"/>
</dbReference>
<dbReference type="GO" id="GO:0000209">
    <property type="term" value="P:protein polyubiquitination"/>
    <property type="evidence" value="ECO:0007669"/>
    <property type="project" value="TreeGrafter"/>
</dbReference>
<dbReference type="GO" id="GO:0043161">
    <property type="term" value="P:proteasome-mediated ubiquitin-dependent protein catabolic process"/>
    <property type="evidence" value="ECO:0007669"/>
    <property type="project" value="TreeGrafter"/>
</dbReference>
<dbReference type="GO" id="GO:0008270">
    <property type="term" value="F:zinc ion binding"/>
    <property type="evidence" value="ECO:0007669"/>
    <property type="project" value="UniProtKB-KW"/>
</dbReference>
<evidence type="ECO:0000313" key="1">
    <source>
        <dbReference type="Ensembl" id="ENSSPUP00000021584.1"/>
    </source>
</evidence>
<dbReference type="AlphaFoldDB" id="A0A8D0HLB2"/>
<protein>
    <submittedName>
        <fullName evidence="1">Uncharacterized protein</fullName>
    </submittedName>
</protein>
<proteinExistence type="predicted"/>
<dbReference type="InterPro" id="IPR050952">
    <property type="entry name" value="TRIM-NHL_E3_ligases"/>
</dbReference>
<dbReference type="PANTHER" id="PTHR24104">
    <property type="entry name" value="E3 UBIQUITIN-PROTEIN LIGASE NHLRC1-RELATED"/>
    <property type="match status" value="1"/>
</dbReference>
<name>A0A8D0HLB2_SPHPU</name>
<dbReference type="GO" id="GO:0061630">
    <property type="term" value="F:ubiquitin protein ligase activity"/>
    <property type="evidence" value="ECO:0007669"/>
    <property type="project" value="TreeGrafter"/>
</dbReference>
<organism evidence="1 2">
    <name type="scientific">Sphenodon punctatus</name>
    <name type="common">Tuatara</name>
    <name type="synonym">Hatteria punctata</name>
    <dbReference type="NCBI Taxonomy" id="8508"/>
    <lineage>
        <taxon>Eukaryota</taxon>
        <taxon>Metazoa</taxon>
        <taxon>Chordata</taxon>
        <taxon>Craniata</taxon>
        <taxon>Vertebrata</taxon>
        <taxon>Euteleostomi</taxon>
        <taxon>Lepidosauria</taxon>
        <taxon>Sphenodontia</taxon>
        <taxon>Sphenodontidae</taxon>
        <taxon>Sphenodon</taxon>
    </lineage>
</organism>